<dbReference type="EMBL" id="DQ665860">
    <property type="protein sequence ID" value="ABG56075.1"/>
    <property type="molecule type" value="mRNA"/>
</dbReference>
<dbReference type="InterPro" id="IPR036918">
    <property type="entry name" value="Pyrv_Knase_C_sf"/>
</dbReference>
<evidence type="ECO:0000256" key="1">
    <source>
        <dbReference type="ARBA" id="ARBA00001958"/>
    </source>
</evidence>
<dbReference type="PANTHER" id="PTHR11817">
    <property type="entry name" value="PYRUVATE KINASE"/>
    <property type="match status" value="1"/>
</dbReference>
<dbReference type="Gene3D" id="3.20.20.60">
    <property type="entry name" value="Phosphoenolpyruvate-binding domains"/>
    <property type="match status" value="1"/>
</dbReference>
<dbReference type="InterPro" id="IPR015806">
    <property type="entry name" value="Pyrv_Knase_insert_dom_sf"/>
</dbReference>
<keyword evidence="7" id="KW-0547">Nucleotide-binding</keyword>
<dbReference type="VEuPathDB" id="GiardiaDB:MONOS_1021"/>
<dbReference type="InterPro" id="IPR001697">
    <property type="entry name" value="Pyr_Knase"/>
</dbReference>
<keyword evidence="8 13" id="KW-0418">Kinase</keyword>
<dbReference type="GO" id="GO:0030955">
    <property type="term" value="F:potassium ion binding"/>
    <property type="evidence" value="ECO:0007669"/>
    <property type="project" value="InterPro"/>
</dbReference>
<evidence type="ECO:0000256" key="11">
    <source>
        <dbReference type="ARBA" id="ARBA00023152"/>
    </source>
</evidence>
<feature type="domain" description="Pyruvate kinase barrel" evidence="14">
    <location>
        <begin position="38"/>
        <end position="358"/>
    </location>
</feature>
<sequence>MSLKRASSALNLLQYKPEFASSTDSALKSPSASFTPLTKIVATLGPATSTYETISQVVTAGVNVIRMNFSHGTHEFHEQLYKIVRKVAEDLGKEVAIIADLQGPKVRTNTFPGGKITIKRGDKVSIVGSPEPGKPGVITTKFTPMITHCNVGEPVLIDDGLIRLIVQEKNPNELVCLVEQGGDVKDHKGINLPATDLGPLPALTEKDIEDAKFVLDTLEVDFFALSFVRKPQDVLDLRHLIEAKGKEMRIIVKIEKPEAIKNLDEILAVSDACMVARGDLAVEVGTAKVPCLQKHIIRHCLEMGLPVITATQMLESMTHNPTPTRAEATDVANAIYDGTDCVMLSGETAAGEFPVETVHTMQDIILETEFHLRDGKRSQFEAELFNPEKQKDSSGKTSGFSVGLAAHMLARSTDAVAFGCVSDTGNAAIRLSTSRPAIPIYVFSSSLSTIRRMCLTRGAYGLMMSSIPPAEEIFSEMEKKMKRMGFIKTGENVVYTAGLPTLAHATTNTVHVKTVE</sequence>
<dbReference type="InterPro" id="IPR015793">
    <property type="entry name" value="Pyrv_Knase_brl"/>
</dbReference>
<evidence type="ECO:0000256" key="2">
    <source>
        <dbReference type="ARBA" id="ARBA00004997"/>
    </source>
</evidence>
<organism evidence="16">
    <name type="scientific">Monocercomonoides exilis</name>
    <dbReference type="NCBI Taxonomy" id="2049356"/>
    <lineage>
        <taxon>Eukaryota</taxon>
        <taxon>Metamonada</taxon>
        <taxon>Preaxostyla</taxon>
        <taxon>Oxymonadida</taxon>
        <taxon>Polymastigidae</taxon>
        <taxon>Monocercomonoides</taxon>
    </lineage>
</organism>
<dbReference type="InterPro" id="IPR040442">
    <property type="entry name" value="Pyrv_kinase-like_dom_sf"/>
</dbReference>
<evidence type="ECO:0000256" key="9">
    <source>
        <dbReference type="ARBA" id="ARBA00022840"/>
    </source>
</evidence>
<evidence type="ECO:0000256" key="10">
    <source>
        <dbReference type="ARBA" id="ARBA00022842"/>
    </source>
</evidence>
<evidence type="ECO:0000256" key="12">
    <source>
        <dbReference type="ARBA" id="ARBA00023317"/>
    </source>
</evidence>
<comment type="pathway">
    <text evidence="2 13">Carbohydrate degradation; glycolysis; pyruvate from D-glyceraldehyde 3-phosphate: step 5/5.</text>
</comment>
<dbReference type="GO" id="GO:0000287">
    <property type="term" value="F:magnesium ion binding"/>
    <property type="evidence" value="ECO:0007669"/>
    <property type="project" value="InterPro"/>
</dbReference>
<keyword evidence="10 13" id="KW-0460">Magnesium</keyword>
<comment type="cofactor">
    <cofactor evidence="1">
        <name>K(+)</name>
        <dbReference type="ChEBI" id="CHEBI:29103"/>
    </cofactor>
</comment>
<dbReference type="GeneID" id="94198207"/>
<dbReference type="Gene3D" id="2.40.33.10">
    <property type="entry name" value="PK beta-barrel domain-like"/>
    <property type="match status" value="1"/>
</dbReference>
<evidence type="ECO:0000256" key="8">
    <source>
        <dbReference type="ARBA" id="ARBA00022777"/>
    </source>
</evidence>
<dbReference type="NCBIfam" id="TIGR01064">
    <property type="entry name" value="pyruv_kin"/>
    <property type="match status" value="1"/>
</dbReference>
<reference evidence="16" key="1">
    <citation type="journal article" date="2006" name="Eukaryot. Cell">
        <title>Reconstructing the mosaic glycolytic pathway of the anaerobic eukaryote Monocercomonoides.</title>
        <authorList>
            <person name="Liapounova N.A."/>
            <person name="Hampl V."/>
            <person name="Gordon P.M."/>
            <person name="Sensen C.W."/>
            <person name="Gedamu L."/>
            <person name="Dacks J.B."/>
        </authorList>
    </citation>
    <scope>NUCLEOTIDE SEQUENCE</scope>
    <source>
        <strain evidence="16">PA203</strain>
    </source>
</reference>
<evidence type="ECO:0000259" key="14">
    <source>
        <dbReference type="Pfam" id="PF00224"/>
    </source>
</evidence>
<dbReference type="EC" id="2.7.1.40" evidence="4 13"/>
<dbReference type="NCBIfam" id="NF004491">
    <property type="entry name" value="PRK05826.1"/>
    <property type="match status" value="1"/>
</dbReference>
<evidence type="ECO:0000256" key="13">
    <source>
        <dbReference type="RuleBase" id="RU000504"/>
    </source>
</evidence>
<dbReference type="InterPro" id="IPR015795">
    <property type="entry name" value="Pyrv_Knase_C"/>
</dbReference>
<dbReference type="InterPro" id="IPR011037">
    <property type="entry name" value="Pyrv_Knase-like_insert_dom_sf"/>
</dbReference>
<keyword evidence="9" id="KW-0067">ATP-binding</keyword>
<dbReference type="FunFam" id="2.40.33.10:FF:000001">
    <property type="entry name" value="Pyruvate kinase"/>
    <property type="match status" value="1"/>
</dbReference>
<evidence type="ECO:0000259" key="15">
    <source>
        <dbReference type="Pfam" id="PF02887"/>
    </source>
</evidence>
<evidence type="ECO:0000256" key="5">
    <source>
        <dbReference type="ARBA" id="ARBA00022679"/>
    </source>
</evidence>
<dbReference type="NCBIfam" id="NF004978">
    <property type="entry name" value="PRK06354.1"/>
    <property type="match status" value="1"/>
</dbReference>
<evidence type="ECO:0000256" key="7">
    <source>
        <dbReference type="ARBA" id="ARBA00022741"/>
    </source>
</evidence>
<dbReference type="OrthoDB" id="108365at2759"/>
<dbReference type="RefSeq" id="XP_067730042.1">
    <property type="nucleotide sequence ID" value="XM_067862634.1"/>
</dbReference>
<feature type="domain" description="Pyruvate kinase C-terminal" evidence="15">
    <location>
        <begin position="403"/>
        <end position="512"/>
    </location>
</feature>
<dbReference type="PRINTS" id="PR01050">
    <property type="entry name" value="PYRUVTKNASE"/>
</dbReference>
<evidence type="ECO:0000313" key="16">
    <source>
        <dbReference type="EMBL" id="ABG56075.1"/>
    </source>
</evidence>
<comment type="similarity">
    <text evidence="3 13">Belongs to the pyruvate kinase family.</text>
</comment>
<dbReference type="Gene3D" id="3.40.1380.20">
    <property type="entry name" value="Pyruvate kinase, C-terminal domain"/>
    <property type="match status" value="1"/>
</dbReference>
<keyword evidence="5 13" id="KW-0808">Transferase</keyword>
<dbReference type="GO" id="GO:0004743">
    <property type="term" value="F:pyruvate kinase activity"/>
    <property type="evidence" value="ECO:0007669"/>
    <property type="project" value="UniProtKB-EC"/>
</dbReference>
<dbReference type="InterPro" id="IPR015813">
    <property type="entry name" value="Pyrv/PenolPyrv_kinase-like_dom"/>
</dbReference>
<keyword evidence="6" id="KW-0479">Metal-binding</keyword>
<evidence type="ECO:0000256" key="6">
    <source>
        <dbReference type="ARBA" id="ARBA00022723"/>
    </source>
</evidence>
<dbReference type="GO" id="GO:0016301">
    <property type="term" value="F:kinase activity"/>
    <property type="evidence" value="ECO:0007669"/>
    <property type="project" value="UniProtKB-KW"/>
</dbReference>
<dbReference type="SUPFAM" id="SSF50800">
    <property type="entry name" value="PK beta-barrel domain-like"/>
    <property type="match status" value="1"/>
</dbReference>
<dbReference type="SUPFAM" id="SSF52935">
    <property type="entry name" value="PK C-terminal domain-like"/>
    <property type="match status" value="1"/>
</dbReference>
<protein>
    <recommendedName>
        <fullName evidence="4 13">Pyruvate kinase</fullName>
        <ecNumber evidence="4 13">2.7.1.40</ecNumber>
    </recommendedName>
</protein>
<evidence type="ECO:0000256" key="3">
    <source>
        <dbReference type="ARBA" id="ARBA00008663"/>
    </source>
</evidence>
<comment type="catalytic activity">
    <reaction evidence="13">
        <text>pyruvate + ATP = phosphoenolpyruvate + ADP + H(+)</text>
        <dbReference type="Rhea" id="RHEA:18157"/>
        <dbReference type="ChEBI" id="CHEBI:15361"/>
        <dbReference type="ChEBI" id="CHEBI:15378"/>
        <dbReference type="ChEBI" id="CHEBI:30616"/>
        <dbReference type="ChEBI" id="CHEBI:58702"/>
        <dbReference type="ChEBI" id="CHEBI:456216"/>
        <dbReference type="EC" id="2.7.1.40"/>
    </reaction>
</comment>
<dbReference type="Pfam" id="PF00224">
    <property type="entry name" value="PK"/>
    <property type="match status" value="1"/>
</dbReference>
<proteinExistence type="evidence at transcript level"/>
<name>A1BQT0_9EUKA</name>
<dbReference type="GO" id="GO:0005524">
    <property type="term" value="F:ATP binding"/>
    <property type="evidence" value="ECO:0007669"/>
    <property type="project" value="UniProtKB-KW"/>
</dbReference>
<dbReference type="AlphaFoldDB" id="A1BQT0"/>
<keyword evidence="12 16" id="KW-0670">Pyruvate</keyword>
<accession>A1BQT0</accession>
<dbReference type="SUPFAM" id="SSF51621">
    <property type="entry name" value="Phosphoenolpyruvate/pyruvate domain"/>
    <property type="match status" value="1"/>
</dbReference>
<dbReference type="Pfam" id="PF02887">
    <property type="entry name" value="PK_C"/>
    <property type="match status" value="1"/>
</dbReference>
<dbReference type="UniPathway" id="UPA00109">
    <property type="reaction ID" value="UER00188"/>
</dbReference>
<evidence type="ECO:0000256" key="4">
    <source>
        <dbReference type="ARBA" id="ARBA00012142"/>
    </source>
</evidence>
<keyword evidence="11 13" id="KW-0324">Glycolysis</keyword>